<dbReference type="CDD" id="cd17316">
    <property type="entry name" value="MFS_SV2_like"/>
    <property type="match status" value="1"/>
</dbReference>
<evidence type="ECO:0000256" key="2">
    <source>
        <dbReference type="ARBA" id="ARBA00022448"/>
    </source>
</evidence>
<evidence type="ECO:0000256" key="5">
    <source>
        <dbReference type="ARBA" id="ARBA00023136"/>
    </source>
</evidence>
<evidence type="ECO:0000256" key="3">
    <source>
        <dbReference type="ARBA" id="ARBA00022692"/>
    </source>
</evidence>
<dbReference type="GO" id="GO:0022857">
    <property type="term" value="F:transmembrane transporter activity"/>
    <property type="evidence" value="ECO:0007669"/>
    <property type="project" value="InterPro"/>
</dbReference>
<dbReference type="PANTHER" id="PTHR23511">
    <property type="entry name" value="SYNAPTIC VESICLE GLYCOPROTEIN 2"/>
    <property type="match status" value="1"/>
</dbReference>
<proteinExistence type="predicted"/>
<dbReference type="SUPFAM" id="SSF103473">
    <property type="entry name" value="MFS general substrate transporter"/>
    <property type="match status" value="1"/>
</dbReference>
<keyword evidence="4 6" id="KW-1133">Transmembrane helix</keyword>
<feature type="transmembrane region" description="Helical" evidence="6">
    <location>
        <begin position="246"/>
        <end position="265"/>
    </location>
</feature>
<dbReference type="GO" id="GO:0016020">
    <property type="term" value="C:membrane"/>
    <property type="evidence" value="ECO:0007669"/>
    <property type="project" value="UniProtKB-SubCell"/>
</dbReference>
<sequence>MANKDVLSNGIASPDSASTRGIHHGLDLSGLEGLSLYEKKCILVNREIERQGMGRYQWYIWTLCGFGYLIDLLWAQAFGLVLSPLQQELGFGNDESGNISTSFNVGLTAGAFVWGFLGDIVSAGRRWAFNLTCLFSSVFGLCLGASNSYTTFLVPTAFVGFGVGGNIPLDTTITLEYIPQNRRFLLACLSVFQPVGVIICSAIALGFIPTYSCSPNFSESNPLPSCNNVRSGTPCCSREANMGWRYLLFSIGGITLLIFILRFFVFRFRETPKFLLFRGQDAQAINTLRHVAKVNKKECLLSLETFHLLEESAPSSSRMEASPLFRRNLRHMRKTRKEGLAQELSRYKLLFDGFQMTRLTILTWLTYIFDFSGFTVAGFYLPSILAYKNGLDNVSLQSTYTAYVYTYAPGIAGVLIGASLYRVPSIGRKWTMVLSSGLMGASIFLFAIVDSRPRNEGLFSLEYIFQSMFNAVLYGWTPEAFPASIRASACGFASFLGRLFGIVSPLIAQHLYGRTDGTDGHGDINGVLYLAGGVTLGCVVTVSLMPNRLMESKDEQS</sequence>
<dbReference type="InterPro" id="IPR036259">
    <property type="entry name" value="MFS_trans_sf"/>
</dbReference>
<name>A0A8K0SNL4_9HYPO</name>
<feature type="transmembrane region" description="Helical" evidence="6">
    <location>
        <begin position="402"/>
        <end position="423"/>
    </location>
</feature>
<feature type="transmembrane region" description="Helical" evidence="6">
    <location>
        <begin position="489"/>
        <end position="507"/>
    </location>
</feature>
<feature type="transmembrane region" description="Helical" evidence="6">
    <location>
        <begin position="102"/>
        <end position="121"/>
    </location>
</feature>
<dbReference type="InterPro" id="IPR020846">
    <property type="entry name" value="MFS_dom"/>
</dbReference>
<feature type="domain" description="Major facilitator superfamily (MFS) profile" evidence="7">
    <location>
        <begin position="60"/>
        <end position="549"/>
    </location>
</feature>
<dbReference type="PROSITE" id="PS00217">
    <property type="entry name" value="SUGAR_TRANSPORT_2"/>
    <property type="match status" value="1"/>
</dbReference>
<comment type="caution">
    <text evidence="8">The sequence shown here is derived from an EMBL/GenBank/DDBJ whole genome shotgun (WGS) entry which is preliminary data.</text>
</comment>
<evidence type="ECO:0000256" key="1">
    <source>
        <dbReference type="ARBA" id="ARBA00004141"/>
    </source>
</evidence>
<dbReference type="Gene3D" id="1.20.1250.20">
    <property type="entry name" value="MFS general substrate transporter like domains"/>
    <property type="match status" value="1"/>
</dbReference>
<evidence type="ECO:0000256" key="6">
    <source>
        <dbReference type="SAM" id="Phobius"/>
    </source>
</evidence>
<evidence type="ECO:0000313" key="8">
    <source>
        <dbReference type="EMBL" id="KAH7313656.1"/>
    </source>
</evidence>
<evidence type="ECO:0000313" key="9">
    <source>
        <dbReference type="Proteomes" id="UP000813444"/>
    </source>
</evidence>
<evidence type="ECO:0000259" key="7">
    <source>
        <dbReference type="PROSITE" id="PS50850"/>
    </source>
</evidence>
<dbReference type="OrthoDB" id="4139357at2759"/>
<gene>
    <name evidence="8" type="ORF">B0I35DRAFT_505028</name>
</gene>
<feature type="transmembrane region" description="Helical" evidence="6">
    <location>
        <begin position="430"/>
        <end position="449"/>
    </location>
</feature>
<dbReference type="InterPro" id="IPR005829">
    <property type="entry name" value="Sugar_transporter_CS"/>
</dbReference>
<dbReference type="AlphaFoldDB" id="A0A8K0SNL4"/>
<dbReference type="PANTHER" id="PTHR23511:SF3">
    <property type="entry name" value="MAJOR FACILITATOR SUPERFAMILY (MFS) PROFILE DOMAIN-CONTAINING PROTEIN"/>
    <property type="match status" value="1"/>
</dbReference>
<feature type="transmembrane region" description="Helical" evidence="6">
    <location>
        <begin position="152"/>
        <end position="172"/>
    </location>
</feature>
<feature type="transmembrane region" description="Helical" evidence="6">
    <location>
        <begin position="361"/>
        <end position="382"/>
    </location>
</feature>
<keyword evidence="3 6" id="KW-0812">Transmembrane</keyword>
<feature type="transmembrane region" description="Helical" evidence="6">
    <location>
        <begin position="58"/>
        <end position="82"/>
    </location>
</feature>
<dbReference type="Pfam" id="PF00083">
    <property type="entry name" value="Sugar_tr"/>
    <property type="match status" value="1"/>
</dbReference>
<dbReference type="InterPro" id="IPR005828">
    <property type="entry name" value="MFS_sugar_transport-like"/>
</dbReference>
<organism evidence="8 9">
    <name type="scientific">Stachybotrys elegans</name>
    <dbReference type="NCBI Taxonomy" id="80388"/>
    <lineage>
        <taxon>Eukaryota</taxon>
        <taxon>Fungi</taxon>
        <taxon>Dikarya</taxon>
        <taxon>Ascomycota</taxon>
        <taxon>Pezizomycotina</taxon>
        <taxon>Sordariomycetes</taxon>
        <taxon>Hypocreomycetidae</taxon>
        <taxon>Hypocreales</taxon>
        <taxon>Stachybotryaceae</taxon>
        <taxon>Stachybotrys</taxon>
    </lineage>
</organism>
<feature type="transmembrane region" description="Helical" evidence="6">
    <location>
        <begin position="128"/>
        <end position="146"/>
    </location>
</feature>
<feature type="transmembrane region" description="Helical" evidence="6">
    <location>
        <begin position="527"/>
        <end position="545"/>
    </location>
</feature>
<keyword evidence="2" id="KW-0813">Transport</keyword>
<keyword evidence="9" id="KW-1185">Reference proteome</keyword>
<accession>A0A8K0SNL4</accession>
<reference evidence="8" key="1">
    <citation type="journal article" date="2021" name="Nat. Commun.">
        <title>Genetic determinants of endophytism in the Arabidopsis root mycobiome.</title>
        <authorList>
            <person name="Mesny F."/>
            <person name="Miyauchi S."/>
            <person name="Thiergart T."/>
            <person name="Pickel B."/>
            <person name="Atanasova L."/>
            <person name="Karlsson M."/>
            <person name="Huettel B."/>
            <person name="Barry K.W."/>
            <person name="Haridas S."/>
            <person name="Chen C."/>
            <person name="Bauer D."/>
            <person name="Andreopoulos W."/>
            <person name="Pangilinan J."/>
            <person name="LaButti K."/>
            <person name="Riley R."/>
            <person name="Lipzen A."/>
            <person name="Clum A."/>
            <person name="Drula E."/>
            <person name="Henrissat B."/>
            <person name="Kohler A."/>
            <person name="Grigoriev I.V."/>
            <person name="Martin F.M."/>
            <person name="Hacquard S."/>
        </authorList>
    </citation>
    <scope>NUCLEOTIDE SEQUENCE</scope>
    <source>
        <strain evidence="8">MPI-CAGE-CH-0235</strain>
    </source>
</reference>
<feature type="transmembrane region" description="Helical" evidence="6">
    <location>
        <begin position="184"/>
        <end position="208"/>
    </location>
</feature>
<evidence type="ECO:0000256" key="4">
    <source>
        <dbReference type="ARBA" id="ARBA00022989"/>
    </source>
</evidence>
<dbReference type="EMBL" id="JAGPNK010000009">
    <property type="protein sequence ID" value="KAH7313656.1"/>
    <property type="molecule type" value="Genomic_DNA"/>
</dbReference>
<protein>
    <submittedName>
        <fullName evidence="8">Major facilitator superfamily domain-containing protein</fullName>
    </submittedName>
</protein>
<dbReference type="Proteomes" id="UP000813444">
    <property type="component" value="Unassembled WGS sequence"/>
</dbReference>
<comment type="subcellular location">
    <subcellularLocation>
        <location evidence="1">Membrane</location>
        <topology evidence="1">Multi-pass membrane protein</topology>
    </subcellularLocation>
</comment>
<feature type="transmembrane region" description="Helical" evidence="6">
    <location>
        <begin position="461"/>
        <end position="477"/>
    </location>
</feature>
<keyword evidence="5 6" id="KW-0472">Membrane</keyword>
<dbReference type="PROSITE" id="PS50850">
    <property type="entry name" value="MFS"/>
    <property type="match status" value="1"/>
</dbReference>